<evidence type="ECO:0000313" key="2">
    <source>
        <dbReference type="EMBL" id="KAG9235560.1"/>
    </source>
</evidence>
<reference evidence="2" key="1">
    <citation type="journal article" date="2021" name="IMA Fungus">
        <title>Genomic characterization of three marine fungi, including Emericellopsis atlantica sp. nov. with signatures of a generalist lifestyle and marine biomass degradation.</title>
        <authorList>
            <person name="Hagestad O.C."/>
            <person name="Hou L."/>
            <person name="Andersen J.H."/>
            <person name="Hansen E.H."/>
            <person name="Altermark B."/>
            <person name="Li C."/>
            <person name="Kuhnert E."/>
            <person name="Cox R.J."/>
            <person name="Crous P.W."/>
            <person name="Spatafora J.W."/>
            <person name="Lail K."/>
            <person name="Amirebrahimi M."/>
            <person name="Lipzen A."/>
            <person name="Pangilinan J."/>
            <person name="Andreopoulos W."/>
            <person name="Hayes R.D."/>
            <person name="Ng V."/>
            <person name="Grigoriev I.V."/>
            <person name="Jackson S.A."/>
            <person name="Sutton T.D.S."/>
            <person name="Dobson A.D.W."/>
            <person name="Rama T."/>
        </authorList>
    </citation>
    <scope>NUCLEOTIDE SEQUENCE</scope>
    <source>
        <strain evidence="2">TRa018bII</strain>
    </source>
</reference>
<protein>
    <submittedName>
        <fullName evidence="2">Uncharacterized protein</fullName>
    </submittedName>
</protein>
<feature type="region of interest" description="Disordered" evidence="1">
    <location>
        <begin position="109"/>
        <end position="130"/>
    </location>
</feature>
<evidence type="ECO:0000256" key="1">
    <source>
        <dbReference type="SAM" id="MobiDB-lite"/>
    </source>
</evidence>
<feature type="compositionally biased region" description="Polar residues" evidence="1">
    <location>
        <begin position="121"/>
        <end position="130"/>
    </location>
</feature>
<organism evidence="2 3">
    <name type="scientific">Amylocarpus encephaloides</name>
    <dbReference type="NCBI Taxonomy" id="45428"/>
    <lineage>
        <taxon>Eukaryota</taxon>
        <taxon>Fungi</taxon>
        <taxon>Dikarya</taxon>
        <taxon>Ascomycota</taxon>
        <taxon>Pezizomycotina</taxon>
        <taxon>Leotiomycetes</taxon>
        <taxon>Helotiales</taxon>
        <taxon>Helotiales incertae sedis</taxon>
        <taxon>Amylocarpus</taxon>
    </lineage>
</organism>
<keyword evidence="3" id="KW-1185">Reference proteome</keyword>
<comment type="caution">
    <text evidence="2">The sequence shown here is derived from an EMBL/GenBank/DDBJ whole genome shotgun (WGS) entry which is preliminary data.</text>
</comment>
<proteinExistence type="predicted"/>
<dbReference type="AlphaFoldDB" id="A0A9P8C6Q5"/>
<dbReference type="Proteomes" id="UP000824998">
    <property type="component" value="Unassembled WGS sequence"/>
</dbReference>
<name>A0A9P8C6Q5_9HELO</name>
<evidence type="ECO:0000313" key="3">
    <source>
        <dbReference type="Proteomes" id="UP000824998"/>
    </source>
</evidence>
<dbReference type="EMBL" id="MU251429">
    <property type="protein sequence ID" value="KAG9235560.1"/>
    <property type="molecule type" value="Genomic_DNA"/>
</dbReference>
<sequence>MEIKKQGKLAKWEAKRTVAYNAYVHLAPWRQISTGNIYKLNHQQAKETLPSIFEHNAKMKESLRDLAAVGVLKEWDFEWNPALDTDIADYRIYNPIKYPYTPRHNILFDDSGRSGLPPRSQDAQSPRVSR</sequence>
<accession>A0A9P8C6Q5</accession>
<gene>
    <name evidence="2" type="ORF">BJ875DRAFT_483116</name>
</gene>